<dbReference type="InterPro" id="IPR048459">
    <property type="entry name" value="DNA2_Rift"/>
</dbReference>
<feature type="region of interest" description="Disordered" evidence="23">
    <location>
        <begin position="414"/>
        <end position="495"/>
    </location>
</feature>
<evidence type="ECO:0000256" key="6">
    <source>
        <dbReference type="ARBA" id="ARBA00021516"/>
    </source>
</evidence>
<keyword evidence="12" id="KW-0255">Endonuclease</keyword>
<feature type="region of interest" description="Disordered" evidence="23">
    <location>
        <begin position="136"/>
        <end position="177"/>
    </location>
</feature>
<evidence type="ECO:0000256" key="23">
    <source>
        <dbReference type="SAM" id="MobiDB-lite"/>
    </source>
</evidence>
<comment type="similarity">
    <text evidence="4">Belongs to the DNA2/NAM7 helicase family.</text>
</comment>
<evidence type="ECO:0000259" key="25">
    <source>
        <dbReference type="Pfam" id="PF13086"/>
    </source>
</evidence>
<keyword evidence="16" id="KW-0408">Iron</keyword>
<accession>A0A8S4Q584</accession>
<evidence type="ECO:0000256" key="4">
    <source>
        <dbReference type="ARBA" id="ARBA00007913"/>
    </source>
</evidence>
<evidence type="ECO:0000256" key="10">
    <source>
        <dbReference type="ARBA" id="ARBA00022723"/>
    </source>
</evidence>
<feature type="domain" description="DNA2/NAM7 helicase helicase" evidence="25">
    <location>
        <begin position="1229"/>
        <end position="1296"/>
    </location>
</feature>
<evidence type="ECO:0000256" key="19">
    <source>
        <dbReference type="ARBA" id="ARBA00023242"/>
    </source>
</evidence>
<evidence type="ECO:0000256" key="8">
    <source>
        <dbReference type="ARBA" id="ARBA00022705"/>
    </source>
</evidence>
<evidence type="ECO:0000256" key="2">
    <source>
        <dbReference type="ARBA" id="ARBA00004123"/>
    </source>
</evidence>
<dbReference type="GO" id="GO:0017116">
    <property type="term" value="F:single-stranded DNA helicase activity"/>
    <property type="evidence" value="ECO:0007669"/>
    <property type="project" value="InterPro"/>
</dbReference>
<evidence type="ECO:0000256" key="17">
    <source>
        <dbReference type="ARBA" id="ARBA00023014"/>
    </source>
</evidence>
<keyword evidence="18" id="KW-0496">Mitochondrion</keyword>
<feature type="compositionally biased region" description="Polar residues" evidence="23">
    <location>
        <begin position="33"/>
        <end position="70"/>
    </location>
</feature>
<evidence type="ECO:0000313" key="27">
    <source>
        <dbReference type="EMBL" id="CAH1801027.1"/>
    </source>
</evidence>
<dbReference type="InterPro" id="IPR051827">
    <property type="entry name" value="Cas4_exonuclease"/>
</dbReference>
<dbReference type="GO" id="GO:0005524">
    <property type="term" value="F:ATP binding"/>
    <property type="evidence" value="ECO:0007669"/>
    <property type="project" value="UniProtKB-KW"/>
</dbReference>
<comment type="caution">
    <text evidence="27">The sequence shown here is derived from an EMBL/GenBank/DDBJ whole genome shotgun (WGS) entry which is preliminary data.</text>
</comment>
<comment type="subcellular location">
    <subcellularLocation>
        <location evidence="3">Mitochondrion</location>
    </subcellularLocation>
    <subcellularLocation>
        <location evidence="2">Nucleus</location>
    </subcellularLocation>
</comment>
<evidence type="ECO:0000256" key="1">
    <source>
        <dbReference type="ARBA" id="ARBA00001966"/>
    </source>
</evidence>
<keyword evidence="13" id="KW-0378">Hydrolase</keyword>
<evidence type="ECO:0000313" key="28">
    <source>
        <dbReference type="Proteomes" id="UP000749559"/>
    </source>
</evidence>
<feature type="compositionally biased region" description="Polar residues" evidence="23">
    <location>
        <begin position="253"/>
        <end position="264"/>
    </location>
</feature>
<evidence type="ECO:0000256" key="16">
    <source>
        <dbReference type="ARBA" id="ARBA00023004"/>
    </source>
</evidence>
<dbReference type="Gene3D" id="3.90.320.10">
    <property type="match status" value="1"/>
</dbReference>
<feature type="region of interest" description="Disordered" evidence="23">
    <location>
        <begin position="22"/>
        <end position="72"/>
    </location>
</feature>
<feature type="compositionally biased region" description="Polar residues" evidence="23">
    <location>
        <begin position="483"/>
        <end position="493"/>
    </location>
</feature>
<keyword evidence="17" id="KW-0411">Iron-sulfur</keyword>
<dbReference type="GO" id="GO:0046872">
    <property type="term" value="F:metal ion binding"/>
    <property type="evidence" value="ECO:0007669"/>
    <property type="project" value="UniProtKB-KW"/>
</dbReference>
<sequence length="1329" mass="148819">MGKSKKLQPPPGTAQRKISAFFQGKPAKPTESALFSSIGGTRTSGLDTSKPNKSNESLMSKQSSISTSKDITVVPETQQDDLDDFIAKSPTFQKVTTAKQTPQRINMNQNNDPEGFKTPTRDVRDVVEVTPSKGIIDTDLNNAKSPDGMIPPTPDARLPGIPDTPESDTIPAKKLPPSRSFLPSVSIMSSFSTKMNKNVTSKKKLISKVKPGVKSQSFEDAMQKKAESEQGSLETASSDYIRALTNCLDVRPSNPSAGKNTQQMAAPHSIANSPHKGAAAVLGSKHRKRTSSKGESPNPKRPDRRKSDLKSRAAKSDTKIKRRLHENTTDVTNDQDEVLNDILNEMKDDDNENLPNINEPKFKTTKLKEIRKPMESPVAIDYVTDDPVAMETDQSQDQDSQDLLNDILDEIRQLTPQSQKQKPRINQYNLPKTPTTNKYIKRKSQENITNNLRTSPKERKLSLSESPVSTECAKSDDKKNSEVDQSSKLNSDINFKDDRKDNALLDEQLGHADLEDSLLNQLNLSDIDFEVDLSPVKRKKVEELPPCSEFGRHNVIKVEHSKNRSQIFLSLESVPEKTQRTCILSGFWADTYVKDGDVVHILSNHDNMDTYHIDDLSGYIIVNPDKLVSGTTVVSTVHCMRKSILNEIFKGVDSRNIHMLNGTVLHEIFQKSVIEKNLTTSKILKIGEDLLKENSILHDMYALGVTETQMMEEVVKSAPQILAWKNKHMIQGQGGYSLGQNINDSTYVTNVTDIEENVWSPRFGIKGKIDLTVEVKIHSKDGSKSTKVMPLELKTGRPTYSIEHKGQVTLYSLMSSDRREDPHGGLLVYLKDGAMTTIPAKHENKRGLLQLRNELSHYLTHNIKKTKREDDKSMYRLEPLAPPIDNERSCTKCPHLVNCSLYQKTIEERKVSKGHIMESLVPDATKHLNDASLEYFALWCLMMSLESQQGTNKRSAPSEIWCKTAKEREAKGECMSNMVLSKQHVTSPLPGGQCIQAFRKHSNDTSKLPLSRMPFVQGDSIIISSEKPLQISLCMGYVRSVSDTVVMVTVDRDLSKKPENLKATYRIDKCDSYNSMTTNFVNLSRLMSDNDVSARLRDVIINKRKPEFEGTMSKTCLEKVKHIFKNLNKPQKTAILKVLLCRDYVLIKGYPGTGKTSTIVSLVRILSLLGRSVLLASYTHSAVDNILLKLVKCKVDFLRVGRVGRIHPDILPYAAENLTQQFTNVEDLKDFYSSKNIVATTCLGATHPIFGQRKFDVCIIDEASQVLQPTCFGPLFCSKKFVLVGDPQQLPPVVQNKASRELGMSESLFLRLDPTGATYELNLQYRMNR</sequence>
<evidence type="ECO:0000256" key="11">
    <source>
        <dbReference type="ARBA" id="ARBA00022741"/>
    </source>
</evidence>
<evidence type="ECO:0000256" key="5">
    <source>
        <dbReference type="ARBA" id="ARBA00012551"/>
    </source>
</evidence>
<evidence type="ECO:0000256" key="18">
    <source>
        <dbReference type="ARBA" id="ARBA00023128"/>
    </source>
</evidence>
<organism evidence="27 28">
    <name type="scientific">Owenia fusiformis</name>
    <name type="common">Polychaete worm</name>
    <dbReference type="NCBI Taxonomy" id="6347"/>
    <lineage>
        <taxon>Eukaryota</taxon>
        <taxon>Metazoa</taxon>
        <taxon>Spiralia</taxon>
        <taxon>Lophotrochozoa</taxon>
        <taxon>Annelida</taxon>
        <taxon>Polychaeta</taxon>
        <taxon>Sedentaria</taxon>
        <taxon>Canalipalpata</taxon>
        <taxon>Sabellida</taxon>
        <taxon>Oweniida</taxon>
        <taxon>Oweniidae</taxon>
        <taxon>Owenia</taxon>
    </lineage>
</organism>
<keyword evidence="14" id="KW-0347">Helicase</keyword>
<dbReference type="PANTHER" id="PTHR36531:SF6">
    <property type="entry name" value="DNA REPLICATION ATP-DEPENDENT HELICASE_NUCLEASE DNA2"/>
    <property type="match status" value="1"/>
</dbReference>
<dbReference type="GO" id="GO:0005739">
    <property type="term" value="C:mitochondrion"/>
    <property type="evidence" value="ECO:0007669"/>
    <property type="project" value="UniProtKB-SubCell"/>
</dbReference>
<evidence type="ECO:0000256" key="22">
    <source>
        <dbReference type="ARBA" id="ARBA00047995"/>
    </source>
</evidence>
<dbReference type="Proteomes" id="UP000749559">
    <property type="component" value="Unassembled WGS sequence"/>
</dbReference>
<dbReference type="OrthoDB" id="306218at2759"/>
<evidence type="ECO:0000256" key="14">
    <source>
        <dbReference type="ARBA" id="ARBA00022806"/>
    </source>
</evidence>
<dbReference type="CDD" id="cd18041">
    <property type="entry name" value="DEXXQc_DNA2"/>
    <property type="match status" value="1"/>
</dbReference>
<dbReference type="Pfam" id="PF08696">
    <property type="entry name" value="Dna2"/>
    <property type="match status" value="1"/>
</dbReference>
<comment type="cofactor">
    <cofactor evidence="1">
        <name>[4Fe-4S] cluster</name>
        <dbReference type="ChEBI" id="CHEBI:49883"/>
    </cofactor>
</comment>
<name>A0A8S4Q584_OWEFU</name>
<evidence type="ECO:0000259" key="26">
    <source>
        <dbReference type="Pfam" id="PF21123"/>
    </source>
</evidence>
<dbReference type="Pfam" id="PF21123">
    <property type="entry name" value="Dna2_Rift"/>
    <property type="match status" value="1"/>
</dbReference>
<evidence type="ECO:0000256" key="3">
    <source>
        <dbReference type="ARBA" id="ARBA00004173"/>
    </source>
</evidence>
<evidence type="ECO:0000256" key="7">
    <source>
        <dbReference type="ARBA" id="ARBA00022485"/>
    </source>
</evidence>
<dbReference type="InterPro" id="IPR041677">
    <property type="entry name" value="DNA2/NAM7_AAA_11"/>
</dbReference>
<dbReference type="InterPro" id="IPR011604">
    <property type="entry name" value="PDDEXK-like_dom_sf"/>
</dbReference>
<proteinExistence type="inferred from homology"/>
<dbReference type="EC" id="3.6.4.12" evidence="5"/>
<dbReference type="InterPro" id="IPR027417">
    <property type="entry name" value="P-loop_NTPase"/>
</dbReference>
<feature type="compositionally biased region" description="Polar residues" evidence="23">
    <location>
        <begin position="414"/>
        <end position="438"/>
    </location>
</feature>
<feature type="domain" description="DNA2 rift barrel" evidence="26">
    <location>
        <begin position="965"/>
        <end position="1069"/>
    </location>
</feature>
<evidence type="ECO:0000259" key="24">
    <source>
        <dbReference type="Pfam" id="PF08696"/>
    </source>
</evidence>
<dbReference type="EMBL" id="CAIIXF020000012">
    <property type="protein sequence ID" value="CAH1801027.1"/>
    <property type="molecule type" value="Genomic_DNA"/>
</dbReference>
<dbReference type="Pfam" id="PF13086">
    <property type="entry name" value="AAA_11"/>
    <property type="match status" value="2"/>
</dbReference>
<keyword evidence="15" id="KW-0067">ATP-binding</keyword>
<dbReference type="FunFam" id="3.40.50.300:FF:001170">
    <property type="entry name" value="DNA replication helicase Dna2"/>
    <property type="match status" value="1"/>
</dbReference>
<keyword evidence="28" id="KW-1185">Reference proteome</keyword>
<feature type="region of interest" description="Disordered" evidence="23">
    <location>
        <begin position="251"/>
        <end position="336"/>
    </location>
</feature>
<evidence type="ECO:0000256" key="21">
    <source>
        <dbReference type="ARBA" id="ARBA00032548"/>
    </source>
</evidence>
<dbReference type="PANTHER" id="PTHR36531">
    <property type="entry name" value="CRISPR-ASSOCIATED EXONUCLEASE CAS4"/>
    <property type="match status" value="1"/>
</dbReference>
<dbReference type="InterPro" id="IPR014808">
    <property type="entry name" value="DNA_replication_fac_Dna2_N"/>
</dbReference>
<feature type="compositionally biased region" description="Basic and acidic residues" evidence="23">
    <location>
        <begin position="298"/>
        <end position="319"/>
    </location>
</feature>
<dbReference type="GO" id="GO:0005634">
    <property type="term" value="C:nucleus"/>
    <property type="evidence" value="ECO:0007669"/>
    <property type="project" value="UniProtKB-SubCell"/>
</dbReference>
<feature type="region of interest" description="Disordered" evidence="23">
    <location>
        <begin position="93"/>
        <end position="119"/>
    </location>
</feature>
<feature type="compositionally biased region" description="Basic and acidic residues" evidence="23">
    <location>
        <begin position="473"/>
        <end position="482"/>
    </location>
</feature>
<keyword evidence="10" id="KW-0479">Metal-binding</keyword>
<keyword evidence="19" id="KW-0539">Nucleus</keyword>
<gene>
    <name evidence="27" type="ORF">OFUS_LOCUS24855</name>
</gene>
<feature type="domain" description="DNA replication factor Dna2 N-terminal" evidence="24">
    <location>
        <begin position="576"/>
        <end position="775"/>
    </location>
</feature>
<dbReference type="InterPro" id="IPR026851">
    <property type="entry name" value="Dna2/JHS1_DEXXQ-box"/>
</dbReference>
<feature type="region of interest" description="Disordered" evidence="23">
    <location>
        <begin position="211"/>
        <end position="234"/>
    </location>
</feature>
<keyword evidence="9" id="KW-0540">Nuclease</keyword>
<reference evidence="27" key="1">
    <citation type="submission" date="2022-03" db="EMBL/GenBank/DDBJ databases">
        <authorList>
            <person name="Martin C."/>
        </authorList>
    </citation>
    <scope>NUCLEOTIDE SEQUENCE</scope>
</reference>
<dbReference type="Gene3D" id="3.40.50.300">
    <property type="entry name" value="P-loop containing nucleotide triphosphate hydrolases"/>
    <property type="match status" value="2"/>
</dbReference>
<dbReference type="GO" id="GO:0051539">
    <property type="term" value="F:4 iron, 4 sulfur cluster binding"/>
    <property type="evidence" value="ECO:0007669"/>
    <property type="project" value="UniProtKB-KW"/>
</dbReference>
<keyword evidence="20" id="KW-0511">Multifunctional enzyme</keyword>
<evidence type="ECO:0000256" key="9">
    <source>
        <dbReference type="ARBA" id="ARBA00022722"/>
    </source>
</evidence>
<feature type="domain" description="DNA2/NAM7 helicase helicase" evidence="25">
    <location>
        <begin position="1126"/>
        <end position="1222"/>
    </location>
</feature>
<evidence type="ECO:0000256" key="15">
    <source>
        <dbReference type="ARBA" id="ARBA00022840"/>
    </source>
</evidence>
<dbReference type="GO" id="GO:0004519">
    <property type="term" value="F:endonuclease activity"/>
    <property type="evidence" value="ECO:0007669"/>
    <property type="project" value="UniProtKB-KW"/>
</dbReference>
<keyword evidence="11" id="KW-0547">Nucleotide-binding</keyword>
<dbReference type="SUPFAM" id="SSF52540">
    <property type="entry name" value="P-loop containing nucleoside triphosphate hydrolases"/>
    <property type="match status" value="1"/>
</dbReference>
<protein>
    <recommendedName>
        <fullName evidence="6">DNA replication ATP-dependent helicase/nuclease DNA2</fullName>
        <ecNumber evidence="5">3.6.4.12</ecNumber>
    </recommendedName>
    <alternativeName>
        <fullName evidence="21">DNA replication ATP-dependent helicase-like homolog</fullName>
    </alternativeName>
</protein>
<keyword evidence="7" id="KW-0004">4Fe-4S</keyword>
<dbReference type="CDD" id="cd22318">
    <property type="entry name" value="DNA2_N-like"/>
    <property type="match status" value="1"/>
</dbReference>
<keyword evidence="8" id="KW-0235">DNA replication</keyword>
<dbReference type="GO" id="GO:0006260">
    <property type="term" value="P:DNA replication"/>
    <property type="evidence" value="ECO:0007669"/>
    <property type="project" value="UniProtKB-KW"/>
</dbReference>
<evidence type="ECO:0000256" key="13">
    <source>
        <dbReference type="ARBA" id="ARBA00022801"/>
    </source>
</evidence>
<evidence type="ECO:0000256" key="20">
    <source>
        <dbReference type="ARBA" id="ARBA00023268"/>
    </source>
</evidence>
<evidence type="ECO:0000256" key="12">
    <source>
        <dbReference type="ARBA" id="ARBA00022759"/>
    </source>
</evidence>
<comment type="catalytic activity">
    <reaction evidence="22">
        <text>ATP + H2O = ADP + phosphate + H(+)</text>
        <dbReference type="Rhea" id="RHEA:13065"/>
        <dbReference type="ChEBI" id="CHEBI:15377"/>
        <dbReference type="ChEBI" id="CHEBI:15378"/>
        <dbReference type="ChEBI" id="CHEBI:30616"/>
        <dbReference type="ChEBI" id="CHEBI:43474"/>
        <dbReference type="ChEBI" id="CHEBI:456216"/>
        <dbReference type="EC" id="3.6.4.12"/>
    </reaction>
</comment>
<dbReference type="GO" id="GO:0016787">
    <property type="term" value="F:hydrolase activity"/>
    <property type="evidence" value="ECO:0007669"/>
    <property type="project" value="UniProtKB-KW"/>
</dbReference>
<dbReference type="Gene3D" id="2.40.30.270">
    <property type="match status" value="1"/>
</dbReference>
<feature type="compositionally biased region" description="Polar residues" evidence="23">
    <location>
        <begin position="93"/>
        <end position="112"/>
    </location>
</feature>